<dbReference type="GO" id="GO:0008170">
    <property type="term" value="F:N-methyltransferase activity"/>
    <property type="evidence" value="ECO:0007669"/>
    <property type="project" value="InterPro"/>
</dbReference>
<evidence type="ECO:0000256" key="7">
    <source>
        <dbReference type="SAM" id="MobiDB-lite"/>
    </source>
</evidence>
<evidence type="ECO:0000256" key="4">
    <source>
        <dbReference type="ARBA" id="ARBA00022679"/>
    </source>
</evidence>
<organism evidence="9 10">
    <name type="scientific">Terriglobus roseus</name>
    <dbReference type="NCBI Taxonomy" id="392734"/>
    <lineage>
        <taxon>Bacteria</taxon>
        <taxon>Pseudomonadati</taxon>
        <taxon>Acidobacteriota</taxon>
        <taxon>Terriglobia</taxon>
        <taxon>Terriglobales</taxon>
        <taxon>Acidobacteriaceae</taxon>
        <taxon>Terriglobus</taxon>
    </lineage>
</organism>
<dbReference type="InterPro" id="IPR002052">
    <property type="entry name" value="DNA_methylase_N6_adenine_CS"/>
</dbReference>
<evidence type="ECO:0000256" key="2">
    <source>
        <dbReference type="ARBA" id="ARBA00011900"/>
    </source>
</evidence>
<evidence type="ECO:0000259" key="8">
    <source>
        <dbReference type="Pfam" id="PF01555"/>
    </source>
</evidence>
<dbReference type="Proteomes" id="UP000182409">
    <property type="component" value="Unassembled WGS sequence"/>
</dbReference>
<feature type="region of interest" description="Disordered" evidence="7">
    <location>
        <begin position="1"/>
        <end position="26"/>
    </location>
</feature>
<dbReference type="SUPFAM" id="SSF53335">
    <property type="entry name" value="S-adenosyl-L-methionine-dependent methyltransferases"/>
    <property type="match status" value="1"/>
</dbReference>
<keyword evidence="5" id="KW-0949">S-adenosyl-L-methionine</keyword>
<evidence type="ECO:0000313" key="9">
    <source>
        <dbReference type="EMBL" id="SEB65830.1"/>
    </source>
</evidence>
<reference evidence="9 10" key="1">
    <citation type="submission" date="2016-10" db="EMBL/GenBank/DDBJ databases">
        <authorList>
            <person name="de Groot N.N."/>
        </authorList>
    </citation>
    <scope>NUCLEOTIDE SEQUENCE [LARGE SCALE GENOMIC DNA]</scope>
    <source>
        <strain evidence="9 10">AB35.6</strain>
    </source>
</reference>
<dbReference type="InterPro" id="IPR002295">
    <property type="entry name" value="N4/N6-MTase_EcoPI_Mod-like"/>
</dbReference>
<dbReference type="EC" id="2.1.1.72" evidence="2"/>
<dbReference type="AlphaFoldDB" id="A0A1H4L4Z3"/>
<comment type="catalytic activity">
    <reaction evidence="6">
        <text>a 2'-deoxyadenosine in DNA + S-adenosyl-L-methionine = an N(6)-methyl-2'-deoxyadenosine in DNA + S-adenosyl-L-homocysteine + H(+)</text>
        <dbReference type="Rhea" id="RHEA:15197"/>
        <dbReference type="Rhea" id="RHEA-COMP:12418"/>
        <dbReference type="Rhea" id="RHEA-COMP:12419"/>
        <dbReference type="ChEBI" id="CHEBI:15378"/>
        <dbReference type="ChEBI" id="CHEBI:57856"/>
        <dbReference type="ChEBI" id="CHEBI:59789"/>
        <dbReference type="ChEBI" id="CHEBI:90615"/>
        <dbReference type="ChEBI" id="CHEBI:90616"/>
        <dbReference type="EC" id="2.1.1.72"/>
    </reaction>
</comment>
<evidence type="ECO:0000256" key="3">
    <source>
        <dbReference type="ARBA" id="ARBA00022603"/>
    </source>
</evidence>
<protein>
    <recommendedName>
        <fullName evidence="2">site-specific DNA-methyltransferase (adenine-specific)</fullName>
        <ecNumber evidence="2">2.1.1.72</ecNumber>
    </recommendedName>
</protein>
<evidence type="ECO:0000256" key="5">
    <source>
        <dbReference type="ARBA" id="ARBA00022691"/>
    </source>
</evidence>
<feature type="domain" description="DNA methylase N-4/N-6" evidence="8">
    <location>
        <begin position="59"/>
        <end position="300"/>
    </location>
</feature>
<evidence type="ECO:0000256" key="1">
    <source>
        <dbReference type="ARBA" id="ARBA00006594"/>
    </source>
</evidence>
<name>A0A1H4L4Z3_9BACT</name>
<dbReference type="CDD" id="cd02440">
    <property type="entry name" value="AdoMet_MTases"/>
    <property type="match status" value="1"/>
</dbReference>
<evidence type="ECO:0000256" key="6">
    <source>
        <dbReference type="ARBA" id="ARBA00047942"/>
    </source>
</evidence>
<dbReference type="Gene3D" id="3.40.50.150">
    <property type="entry name" value="Vaccinia Virus protein VP39"/>
    <property type="match status" value="1"/>
</dbReference>
<comment type="similarity">
    <text evidence="1">Belongs to the N(4)/N(6)-methyltransferase family.</text>
</comment>
<keyword evidence="4 9" id="KW-0808">Transferase</keyword>
<dbReference type="EMBL" id="FNSD01000001">
    <property type="protein sequence ID" value="SEB65830.1"/>
    <property type="molecule type" value="Genomic_DNA"/>
</dbReference>
<dbReference type="GO" id="GO:0009007">
    <property type="term" value="F:site-specific DNA-methyltransferase (adenine-specific) activity"/>
    <property type="evidence" value="ECO:0007669"/>
    <property type="project" value="UniProtKB-EC"/>
</dbReference>
<dbReference type="PROSITE" id="PS00092">
    <property type="entry name" value="N6_MTASE"/>
    <property type="match status" value="1"/>
</dbReference>
<evidence type="ECO:0000313" key="10">
    <source>
        <dbReference type="Proteomes" id="UP000182409"/>
    </source>
</evidence>
<dbReference type="PRINTS" id="PR00506">
    <property type="entry name" value="D21N6MTFRASE"/>
</dbReference>
<dbReference type="InterPro" id="IPR029063">
    <property type="entry name" value="SAM-dependent_MTases_sf"/>
</dbReference>
<dbReference type="GO" id="GO:0003677">
    <property type="term" value="F:DNA binding"/>
    <property type="evidence" value="ECO:0007669"/>
    <property type="project" value="InterPro"/>
</dbReference>
<proteinExistence type="inferred from homology"/>
<dbReference type="Pfam" id="PF01555">
    <property type="entry name" value="N6_N4_Mtase"/>
    <property type="match status" value="1"/>
</dbReference>
<dbReference type="GO" id="GO:0032259">
    <property type="term" value="P:methylation"/>
    <property type="evidence" value="ECO:0007669"/>
    <property type="project" value="UniProtKB-KW"/>
</dbReference>
<accession>A0A1H4L4Z3</accession>
<sequence length="310" mass="35249">MGSLRYSEQGRRYTPAGPLRAGSCERNASRVPQKVNAKLPQIIHGDNLPAMRAMPDGCVHLVYADPPFNTGHAQRRRRMRSVRDDSAERIGFGGRRYREELLHTAVQFLDQYDDILQFLEPRLIEAHRLLSATGSLFFHIDYREVHYCKLLLDSIFGRASFQNEIIWAYDYGARPSRKWPAKHDTILWYTKSPKQWTFHRAASDRIPYMAPGLVGKEKAARGKLPTDVWWHTIVSPTGKEKTGYPTQKPLGILERIVNVHTSKGETVLDMFAGSGTAAEAAARNGRDFIAIDRSREAIAVMQTRLAEWMA</sequence>
<gene>
    <name evidence="9" type="ORF">SAMN05443244_1473</name>
</gene>
<dbReference type="InterPro" id="IPR002941">
    <property type="entry name" value="DNA_methylase_N4/N6"/>
</dbReference>
<keyword evidence="3 9" id="KW-0489">Methyltransferase</keyword>